<evidence type="ECO:0000313" key="4">
    <source>
        <dbReference type="Proteomes" id="UP000009102"/>
    </source>
</evidence>
<keyword evidence="1" id="KW-1003">Cell membrane</keyword>
<dbReference type="NCBIfam" id="TIGR00278">
    <property type="entry name" value="membrane protein insertion efficiency factor YidD"/>
    <property type="match status" value="1"/>
</dbReference>
<evidence type="ECO:0000256" key="2">
    <source>
        <dbReference type="SAM" id="MobiDB-lite"/>
    </source>
</evidence>
<dbReference type="SMART" id="SM01234">
    <property type="entry name" value="Haemolytic"/>
    <property type="match status" value="1"/>
</dbReference>
<evidence type="ECO:0000256" key="1">
    <source>
        <dbReference type="HAMAP-Rule" id="MF_00386"/>
    </source>
</evidence>
<dbReference type="eggNOG" id="COG0759">
    <property type="taxonomic scope" value="Bacteria"/>
</dbReference>
<dbReference type="Proteomes" id="UP000009102">
    <property type="component" value="Chromosome"/>
</dbReference>
<feature type="region of interest" description="Disordered" evidence="2">
    <location>
        <begin position="65"/>
        <end position="136"/>
    </location>
</feature>
<reference evidence="3 4" key="1">
    <citation type="submission" date="2009-10" db="EMBL/GenBank/DDBJ databases">
        <title>Complete sequence of Halothiobacillus neapolitanus c2.</title>
        <authorList>
            <consortium name="US DOE Joint Genome Institute"/>
            <person name="Lucas S."/>
            <person name="Copeland A."/>
            <person name="Lapidus A."/>
            <person name="Glavina del Rio T."/>
            <person name="Tice H."/>
            <person name="Bruce D."/>
            <person name="Goodwin L."/>
            <person name="Pitluck S."/>
            <person name="Davenport K."/>
            <person name="Brettin T."/>
            <person name="Detter J.C."/>
            <person name="Han C."/>
            <person name="Tapia R."/>
            <person name="Larimer F."/>
            <person name="Land M."/>
            <person name="Hauser L."/>
            <person name="Kyrpides N."/>
            <person name="Mikhailova N."/>
            <person name="Kerfeld C."/>
            <person name="Cannon G."/>
            <person name="Heinhort S."/>
        </authorList>
    </citation>
    <scope>NUCLEOTIDE SEQUENCE [LARGE SCALE GENOMIC DNA]</scope>
    <source>
        <strain evidence="4">ATCC 23641 / c2</strain>
    </source>
</reference>
<dbReference type="KEGG" id="hna:Hneap_2412"/>
<sequence>MRWLLIRLVRFYQIFISPFLPPSCRFEPTCSHYAIEAIQKHGALKGGWMALRRIGRCNPFCEGGYDPVPESKSGTVTSSPRRCHDHPVNYVTPDPDKEPPTVSSVDHSPAVADHCAPQGKKNLGQNPGHNVTNPPN</sequence>
<dbReference type="OrthoDB" id="9801753at2"/>
<dbReference type="RefSeq" id="WP_012825252.1">
    <property type="nucleotide sequence ID" value="NC_013422.1"/>
</dbReference>
<dbReference type="PANTHER" id="PTHR33383">
    <property type="entry name" value="MEMBRANE PROTEIN INSERTION EFFICIENCY FACTOR-RELATED"/>
    <property type="match status" value="1"/>
</dbReference>
<keyword evidence="4" id="KW-1185">Reference proteome</keyword>
<evidence type="ECO:0000313" key="3">
    <source>
        <dbReference type="EMBL" id="ACX97221.1"/>
    </source>
</evidence>
<comment type="subcellular location">
    <subcellularLocation>
        <location evidence="1">Cell inner membrane</location>
        <topology evidence="1">Peripheral membrane protein</topology>
        <orientation evidence="1">Cytoplasmic side</orientation>
    </subcellularLocation>
</comment>
<dbReference type="AlphaFoldDB" id="D0KXN3"/>
<dbReference type="InterPro" id="IPR002696">
    <property type="entry name" value="Membr_insert_effic_factor_YidD"/>
</dbReference>
<comment type="function">
    <text evidence="1">Could be involved in insertion of integral membrane proteins into the membrane.</text>
</comment>
<dbReference type="STRING" id="555778.Hneap_2412"/>
<protein>
    <recommendedName>
        <fullName evidence="1">Putative membrane protein insertion efficiency factor</fullName>
    </recommendedName>
</protein>
<dbReference type="HAMAP" id="MF_00386">
    <property type="entry name" value="UPF0161_YidD"/>
    <property type="match status" value="1"/>
</dbReference>
<gene>
    <name evidence="3" type="ordered locus">Hneap_2412</name>
</gene>
<keyword evidence="1" id="KW-0997">Cell inner membrane</keyword>
<dbReference type="EMBL" id="CP001801">
    <property type="protein sequence ID" value="ACX97221.1"/>
    <property type="molecule type" value="Genomic_DNA"/>
</dbReference>
<keyword evidence="1" id="KW-0472">Membrane</keyword>
<dbReference type="PANTHER" id="PTHR33383:SF1">
    <property type="entry name" value="MEMBRANE PROTEIN INSERTION EFFICIENCY FACTOR-RELATED"/>
    <property type="match status" value="1"/>
</dbReference>
<feature type="compositionally biased region" description="Polar residues" evidence="2">
    <location>
        <begin position="123"/>
        <end position="136"/>
    </location>
</feature>
<comment type="similarity">
    <text evidence="1">Belongs to the UPF0161 family.</text>
</comment>
<accession>D0KXN3</accession>
<dbReference type="Pfam" id="PF01809">
    <property type="entry name" value="YidD"/>
    <property type="match status" value="1"/>
</dbReference>
<organism evidence="3 4">
    <name type="scientific">Halothiobacillus neapolitanus (strain ATCC 23641 / DSM 15147 / CIP 104769 / NCIMB 8539 / c2)</name>
    <name type="common">Thiobacillus neapolitanus</name>
    <dbReference type="NCBI Taxonomy" id="555778"/>
    <lineage>
        <taxon>Bacteria</taxon>
        <taxon>Pseudomonadati</taxon>
        <taxon>Pseudomonadota</taxon>
        <taxon>Gammaproteobacteria</taxon>
        <taxon>Chromatiales</taxon>
        <taxon>Halothiobacillaceae</taxon>
        <taxon>Halothiobacillus</taxon>
    </lineage>
</organism>
<proteinExistence type="inferred from homology"/>
<dbReference type="HOGENOM" id="CLU_1872562_0_0_6"/>
<dbReference type="GO" id="GO:0005886">
    <property type="term" value="C:plasma membrane"/>
    <property type="evidence" value="ECO:0007669"/>
    <property type="project" value="UniProtKB-SubCell"/>
</dbReference>
<name>D0KXN3_HALNC</name>